<keyword evidence="4" id="KW-1185">Reference proteome</keyword>
<proteinExistence type="predicted"/>
<comment type="caution">
    <text evidence="3">The sequence shown here is derived from an EMBL/GenBank/DDBJ whole genome shotgun (WGS) entry which is preliminary data.</text>
</comment>
<feature type="coiled-coil region" evidence="1">
    <location>
        <begin position="40"/>
        <end position="67"/>
    </location>
</feature>
<dbReference type="AlphaFoldDB" id="A0AAX6MJD5"/>
<dbReference type="PANTHER" id="PTHR34502">
    <property type="entry name" value="DUF6594 DOMAIN-CONTAINING PROTEIN-RELATED"/>
    <property type="match status" value="1"/>
</dbReference>
<evidence type="ECO:0000313" key="3">
    <source>
        <dbReference type="EMBL" id="KAK6952527.1"/>
    </source>
</evidence>
<organism evidence="3 4">
    <name type="scientific">Daldinia eschscholtzii</name>
    <dbReference type="NCBI Taxonomy" id="292717"/>
    <lineage>
        <taxon>Eukaryota</taxon>
        <taxon>Fungi</taxon>
        <taxon>Dikarya</taxon>
        <taxon>Ascomycota</taxon>
        <taxon>Pezizomycotina</taxon>
        <taxon>Sordariomycetes</taxon>
        <taxon>Xylariomycetidae</taxon>
        <taxon>Xylariales</taxon>
        <taxon>Hypoxylaceae</taxon>
        <taxon>Daldinia</taxon>
    </lineage>
</organism>
<protein>
    <recommendedName>
        <fullName evidence="2">DUF6594 domain-containing protein</fullName>
    </recommendedName>
</protein>
<name>A0AAX6MJD5_9PEZI</name>
<evidence type="ECO:0000313" key="4">
    <source>
        <dbReference type="Proteomes" id="UP001369815"/>
    </source>
</evidence>
<feature type="domain" description="DUF6594" evidence="2">
    <location>
        <begin position="13"/>
        <end position="95"/>
    </location>
</feature>
<reference evidence="3 4" key="1">
    <citation type="journal article" date="2024" name="Front Chem Biol">
        <title>Unveiling the potential of Daldinia eschscholtzii MFLUCC 19-0629 through bioactivity and bioinformatics studies for enhanced sustainable agriculture production.</title>
        <authorList>
            <person name="Brooks S."/>
            <person name="Weaver J.A."/>
            <person name="Klomchit A."/>
            <person name="Alharthi S.A."/>
            <person name="Onlamun T."/>
            <person name="Nurani R."/>
            <person name="Vong T.K."/>
            <person name="Alberti F."/>
            <person name="Greco C."/>
        </authorList>
    </citation>
    <scope>NUCLEOTIDE SEQUENCE [LARGE SCALE GENOMIC DNA]</scope>
    <source>
        <strain evidence="3">MFLUCC 19-0629</strain>
    </source>
</reference>
<keyword evidence="1" id="KW-0175">Coiled coil</keyword>
<dbReference type="EMBL" id="JBANMG010000006">
    <property type="protein sequence ID" value="KAK6952527.1"/>
    <property type="molecule type" value="Genomic_DNA"/>
</dbReference>
<dbReference type="Proteomes" id="UP001369815">
    <property type="component" value="Unassembled WGS sequence"/>
</dbReference>
<dbReference type="Pfam" id="PF20237">
    <property type="entry name" value="DUF6594"/>
    <property type="match status" value="1"/>
</dbReference>
<gene>
    <name evidence="3" type="ORF">Daesc_007067</name>
</gene>
<evidence type="ECO:0000259" key="2">
    <source>
        <dbReference type="Pfam" id="PF20237"/>
    </source>
</evidence>
<sequence length="96" mass="11541">MPSIQVRTYSRGYPRLAALATLDKEYLIFRQFNYLHARVLLDLQDRLQAYEKDLRQHDKLCRNEESLAERANGLRPIQKTDLFNNIEETLKRYREV</sequence>
<evidence type="ECO:0000256" key="1">
    <source>
        <dbReference type="SAM" id="Coils"/>
    </source>
</evidence>
<dbReference type="InterPro" id="IPR046529">
    <property type="entry name" value="DUF6594"/>
</dbReference>
<accession>A0AAX6MJD5</accession>
<dbReference type="PANTHER" id="PTHR34502:SF3">
    <property type="entry name" value="DUF6594 DOMAIN-CONTAINING PROTEIN"/>
    <property type="match status" value="1"/>
</dbReference>